<dbReference type="EMBL" id="KQ971342">
    <property type="protein sequence ID" value="EFA03016.1"/>
    <property type="molecule type" value="Genomic_DNA"/>
</dbReference>
<evidence type="ECO:0000313" key="2">
    <source>
        <dbReference type="Proteomes" id="UP000007266"/>
    </source>
</evidence>
<proteinExistence type="predicted"/>
<dbReference type="Proteomes" id="UP000007266">
    <property type="component" value="Linkage group 5"/>
</dbReference>
<reference evidence="1 2" key="2">
    <citation type="journal article" date="2010" name="Nucleic Acids Res.">
        <title>BeetleBase in 2010: revisions to provide comprehensive genomic information for Tribolium castaneum.</title>
        <authorList>
            <person name="Kim H.S."/>
            <person name="Murphy T."/>
            <person name="Xia J."/>
            <person name="Caragea D."/>
            <person name="Park Y."/>
            <person name="Beeman R.W."/>
            <person name="Lorenzen M.D."/>
            <person name="Butcher S."/>
            <person name="Manak J.R."/>
            <person name="Brown S.J."/>
        </authorList>
    </citation>
    <scope>GENOME REANNOTATION</scope>
    <source>
        <strain evidence="1 2">Georgia GA2</strain>
    </source>
</reference>
<dbReference type="InParanoid" id="D6WKM2"/>
<dbReference type="PhylomeDB" id="D6WKM2"/>
<reference evidence="1 2" key="1">
    <citation type="journal article" date="2008" name="Nature">
        <title>The genome of the model beetle and pest Tribolium castaneum.</title>
        <authorList>
            <consortium name="Tribolium Genome Sequencing Consortium"/>
            <person name="Richards S."/>
            <person name="Gibbs R.A."/>
            <person name="Weinstock G.M."/>
            <person name="Brown S.J."/>
            <person name="Denell R."/>
            <person name="Beeman R.W."/>
            <person name="Gibbs R."/>
            <person name="Beeman R.W."/>
            <person name="Brown S.J."/>
            <person name="Bucher G."/>
            <person name="Friedrich M."/>
            <person name="Grimmelikhuijzen C.J."/>
            <person name="Klingler M."/>
            <person name="Lorenzen M."/>
            <person name="Richards S."/>
            <person name="Roth S."/>
            <person name="Schroder R."/>
            <person name="Tautz D."/>
            <person name="Zdobnov E.M."/>
            <person name="Muzny D."/>
            <person name="Gibbs R.A."/>
            <person name="Weinstock G.M."/>
            <person name="Attaway T."/>
            <person name="Bell S."/>
            <person name="Buhay C.J."/>
            <person name="Chandrabose M.N."/>
            <person name="Chavez D."/>
            <person name="Clerk-Blankenburg K.P."/>
            <person name="Cree A."/>
            <person name="Dao M."/>
            <person name="Davis C."/>
            <person name="Chacko J."/>
            <person name="Dinh H."/>
            <person name="Dugan-Rocha S."/>
            <person name="Fowler G."/>
            <person name="Garner T.T."/>
            <person name="Garnes J."/>
            <person name="Gnirke A."/>
            <person name="Hawes A."/>
            <person name="Hernandez J."/>
            <person name="Hines S."/>
            <person name="Holder M."/>
            <person name="Hume J."/>
            <person name="Jhangiani S.N."/>
            <person name="Joshi V."/>
            <person name="Khan Z.M."/>
            <person name="Jackson L."/>
            <person name="Kovar C."/>
            <person name="Kowis A."/>
            <person name="Lee S."/>
            <person name="Lewis L.R."/>
            <person name="Margolis J."/>
            <person name="Morgan M."/>
            <person name="Nazareth L.V."/>
            <person name="Nguyen N."/>
            <person name="Okwuonu G."/>
            <person name="Parker D."/>
            <person name="Richards S."/>
            <person name="Ruiz S.J."/>
            <person name="Santibanez J."/>
            <person name="Savard J."/>
            <person name="Scherer S.E."/>
            <person name="Schneider B."/>
            <person name="Sodergren E."/>
            <person name="Tautz D."/>
            <person name="Vattahil S."/>
            <person name="Villasana D."/>
            <person name="White C.S."/>
            <person name="Wright R."/>
            <person name="Park Y."/>
            <person name="Beeman R.W."/>
            <person name="Lord J."/>
            <person name="Oppert B."/>
            <person name="Lorenzen M."/>
            <person name="Brown S."/>
            <person name="Wang L."/>
            <person name="Savard J."/>
            <person name="Tautz D."/>
            <person name="Richards S."/>
            <person name="Weinstock G."/>
            <person name="Gibbs R.A."/>
            <person name="Liu Y."/>
            <person name="Worley K."/>
            <person name="Weinstock G."/>
            <person name="Elsik C.G."/>
            <person name="Reese J.T."/>
            <person name="Elhaik E."/>
            <person name="Landan G."/>
            <person name="Graur D."/>
            <person name="Arensburger P."/>
            <person name="Atkinson P."/>
            <person name="Beeman R.W."/>
            <person name="Beidler J."/>
            <person name="Brown S.J."/>
            <person name="Demuth J.P."/>
            <person name="Drury D.W."/>
            <person name="Du Y.Z."/>
            <person name="Fujiwara H."/>
            <person name="Lorenzen M."/>
            <person name="Maselli V."/>
            <person name="Osanai M."/>
            <person name="Park Y."/>
            <person name="Robertson H.M."/>
            <person name="Tu Z."/>
            <person name="Wang J.J."/>
            <person name="Wang S."/>
            <person name="Richards S."/>
            <person name="Song H."/>
            <person name="Zhang L."/>
            <person name="Sodergren E."/>
            <person name="Werner D."/>
            <person name="Stanke M."/>
            <person name="Morgenstern B."/>
            <person name="Solovyev V."/>
            <person name="Kosarev P."/>
            <person name="Brown G."/>
            <person name="Chen H.C."/>
            <person name="Ermolaeva O."/>
            <person name="Hlavina W."/>
            <person name="Kapustin Y."/>
            <person name="Kiryutin B."/>
            <person name="Kitts P."/>
            <person name="Maglott D."/>
            <person name="Pruitt K."/>
            <person name="Sapojnikov V."/>
            <person name="Souvorov A."/>
            <person name="Mackey A.J."/>
            <person name="Waterhouse R.M."/>
            <person name="Wyder S."/>
            <person name="Zdobnov E.M."/>
            <person name="Zdobnov E.M."/>
            <person name="Wyder S."/>
            <person name="Kriventseva E.V."/>
            <person name="Kadowaki T."/>
            <person name="Bork P."/>
            <person name="Aranda M."/>
            <person name="Bao R."/>
            <person name="Beermann A."/>
            <person name="Berns N."/>
            <person name="Bolognesi R."/>
            <person name="Bonneton F."/>
            <person name="Bopp D."/>
            <person name="Brown S.J."/>
            <person name="Bucher G."/>
            <person name="Butts T."/>
            <person name="Chaumot A."/>
            <person name="Denell R.E."/>
            <person name="Ferrier D.E."/>
            <person name="Friedrich M."/>
            <person name="Gordon C.M."/>
            <person name="Jindra M."/>
            <person name="Klingler M."/>
            <person name="Lan Q."/>
            <person name="Lattorff H.M."/>
            <person name="Laudet V."/>
            <person name="von Levetsow C."/>
            <person name="Liu Z."/>
            <person name="Lutz R."/>
            <person name="Lynch J.A."/>
            <person name="da Fonseca R.N."/>
            <person name="Posnien N."/>
            <person name="Reuter R."/>
            <person name="Roth S."/>
            <person name="Savard J."/>
            <person name="Schinko J.B."/>
            <person name="Schmitt C."/>
            <person name="Schoppmeier M."/>
            <person name="Schroder R."/>
            <person name="Shippy T.D."/>
            <person name="Simonnet F."/>
            <person name="Marques-Souza H."/>
            <person name="Tautz D."/>
            <person name="Tomoyasu Y."/>
            <person name="Trauner J."/>
            <person name="Van der Zee M."/>
            <person name="Vervoort M."/>
            <person name="Wittkopp N."/>
            <person name="Wimmer E.A."/>
            <person name="Yang X."/>
            <person name="Jones A.K."/>
            <person name="Sattelle D.B."/>
            <person name="Ebert P.R."/>
            <person name="Nelson D."/>
            <person name="Scott J.G."/>
            <person name="Beeman R.W."/>
            <person name="Muthukrishnan S."/>
            <person name="Kramer K.J."/>
            <person name="Arakane Y."/>
            <person name="Beeman R.W."/>
            <person name="Zhu Q."/>
            <person name="Hogenkamp D."/>
            <person name="Dixit R."/>
            <person name="Oppert B."/>
            <person name="Jiang H."/>
            <person name="Zou Z."/>
            <person name="Marshall J."/>
            <person name="Elpidina E."/>
            <person name="Vinokurov K."/>
            <person name="Oppert C."/>
            <person name="Zou Z."/>
            <person name="Evans J."/>
            <person name="Lu Z."/>
            <person name="Zhao P."/>
            <person name="Sumathipala N."/>
            <person name="Altincicek B."/>
            <person name="Vilcinskas A."/>
            <person name="Williams M."/>
            <person name="Hultmark D."/>
            <person name="Hetru C."/>
            <person name="Jiang H."/>
            <person name="Grimmelikhuijzen C.J."/>
            <person name="Hauser F."/>
            <person name="Cazzamali G."/>
            <person name="Williamson M."/>
            <person name="Park Y."/>
            <person name="Li B."/>
            <person name="Tanaka Y."/>
            <person name="Predel R."/>
            <person name="Neupert S."/>
            <person name="Schachtner J."/>
            <person name="Verleyen P."/>
            <person name="Raible F."/>
            <person name="Bork P."/>
            <person name="Friedrich M."/>
            <person name="Walden K.K."/>
            <person name="Robertson H.M."/>
            <person name="Angeli S."/>
            <person name="Foret S."/>
            <person name="Bucher G."/>
            <person name="Schuetz S."/>
            <person name="Maleszka R."/>
            <person name="Wimmer E.A."/>
            <person name="Beeman R.W."/>
            <person name="Lorenzen M."/>
            <person name="Tomoyasu Y."/>
            <person name="Miller S.C."/>
            <person name="Grossmann D."/>
            <person name="Bucher G."/>
        </authorList>
    </citation>
    <scope>NUCLEOTIDE SEQUENCE [LARGE SCALE GENOMIC DNA]</scope>
    <source>
        <strain evidence="1 2">Georgia GA2</strain>
    </source>
</reference>
<dbReference type="OrthoDB" id="6572538at2759"/>
<gene>
    <name evidence="1" type="primary">AUGUSTUS-3.0.2_10439</name>
    <name evidence="1" type="ORF">TcasGA2_TC010439</name>
</gene>
<organism evidence="1 2">
    <name type="scientific">Tribolium castaneum</name>
    <name type="common">Red flour beetle</name>
    <dbReference type="NCBI Taxonomy" id="7070"/>
    <lineage>
        <taxon>Eukaryota</taxon>
        <taxon>Metazoa</taxon>
        <taxon>Ecdysozoa</taxon>
        <taxon>Arthropoda</taxon>
        <taxon>Hexapoda</taxon>
        <taxon>Insecta</taxon>
        <taxon>Pterygota</taxon>
        <taxon>Neoptera</taxon>
        <taxon>Endopterygota</taxon>
        <taxon>Coleoptera</taxon>
        <taxon>Polyphaga</taxon>
        <taxon>Cucujiformia</taxon>
        <taxon>Tenebrionidae</taxon>
        <taxon>Tenebrionidae incertae sedis</taxon>
        <taxon>Tribolium</taxon>
    </lineage>
</organism>
<dbReference type="AlphaFoldDB" id="D6WKM2"/>
<dbReference type="eggNOG" id="ENOG502SZVJ">
    <property type="taxonomic scope" value="Eukaryota"/>
</dbReference>
<accession>D6WKM2</accession>
<protein>
    <submittedName>
        <fullName evidence="1">Uncharacterized protein</fullName>
    </submittedName>
</protein>
<sequence>MNEHDDRIKLDIFRSKTTYQNDYKKFPLEPRKDTLNCQAKFLDKKDKPPSEYVPKDNETFAARRPDVYIPFNLLWRRKEITGTDPHVPFETPVIPENAAKENVIKTRPRVYMSPAVSIDDVSDPEMRNLLLAHMYTSEWTKAIQESSVKPTERHIPNTTVEQAGDPVQLKVDLLPPLPDNFRKIGKNWENEQLKLTVDPNKMFWEHKDPPVKCGACFDPVKGLVPEETKEEIRTLISQDRLRLAHDAPIPGYAGYKPRFSYGVSLAKVAMPVVHPFLSVSQAITKRYEVDKSK</sequence>
<keyword evidence="2" id="KW-1185">Reference proteome</keyword>
<evidence type="ECO:0000313" key="1">
    <source>
        <dbReference type="EMBL" id="EFA03016.1"/>
    </source>
</evidence>
<dbReference type="KEGG" id="tca:103314913"/>
<dbReference type="OMA" id="IREYPKT"/>
<dbReference type="HOGENOM" id="CLU_951010_0_0_1"/>
<name>D6WKM2_TRICA</name>